<evidence type="ECO:0000259" key="2">
    <source>
        <dbReference type="Pfam" id="PF02254"/>
    </source>
</evidence>
<dbReference type="PANTHER" id="PTHR43833">
    <property type="entry name" value="POTASSIUM CHANNEL PROTEIN 2-RELATED-RELATED"/>
    <property type="match status" value="1"/>
</dbReference>
<dbReference type="InterPro" id="IPR036291">
    <property type="entry name" value="NAD(P)-bd_dom_sf"/>
</dbReference>
<evidence type="ECO:0000256" key="1">
    <source>
        <dbReference type="SAM" id="Phobius"/>
    </source>
</evidence>
<feature type="transmembrane region" description="Helical" evidence="1">
    <location>
        <begin position="287"/>
        <end position="309"/>
    </location>
</feature>
<keyword evidence="1" id="KW-1133">Transmembrane helix</keyword>
<dbReference type="RefSeq" id="WP_236089709.1">
    <property type="nucleotide sequence ID" value="NZ_JAKGSG010000035.1"/>
</dbReference>
<dbReference type="InterPro" id="IPR003148">
    <property type="entry name" value="RCK_N"/>
</dbReference>
<evidence type="ECO:0000313" key="4">
    <source>
        <dbReference type="Proteomes" id="UP001165405"/>
    </source>
</evidence>
<dbReference type="EMBL" id="JAKGSG010000035">
    <property type="protein sequence ID" value="MCF4121914.1"/>
    <property type="molecule type" value="Genomic_DNA"/>
</dbReference>
<name>A0AA41QGZ7_9MICO</name>
<keyword evidence="1" id="KW-0812">Transmembrane</keyword>
<dbReference type="PANTHER" id="PTHR43833:SF11">
    <property type="entry name" value="VOLTAGE-GATED POTASSIUM CHANNEL KCH"/>
    <property type="match status" value="1"/>
</dbReference>
<dbReference type="Pfam" id="PF02254">
    <property type="entry name" value="TrkA_N"/>
    <property type="match status" value="2"/>
</dbReference>
<reference evidence="3" key="1">
    <citation type="submission" date="2022-01" db="EMBL/GenBank/DDBJ databases">
        <title>Antribacter sp. nov., isolated from Guizhou of China.</title>
        <authorList>
            <person name="Chengliang C."/>
            <person name="Ya Z."/>
        </authorList>
    </citation>
    <scope>NUCLEOTIDE SEQUENCE</scope>
    <source>
        <strain evidence="3">KLBMP 9083</strain>
    </source>
</reference>
<dbReference type="InterPro" id="IPR050721">
    <property type="entry name" value="Trk_Ktr_HKT_K-transport"/>
</dbReference>
<evidence type="ECO:0000313" key="3">
    <source>
        <dbReference type="EMBL" id="MCF4121914.1"/>
    </source>
</evidence>
<feature type="domain" description="RCK N-terminal" evidence="2">
    <location>
        <begin position="13"/>
        <end position="123"/>
    </location>
</feature>
<keyword evidence="1" id="KW-0472">Membrane</keyword>
<accession>A0AA41QGZ7</accession>
<comment type="caution">
    <text evidence="3">The sequence shown here is derived from an EMBL/GenBank/DDBJ whole genome shotgun (WGS) entry which is preliminary data.</text>
</comment>
<keyword evidence="4" id="KW-1185">Reference proteome</keyword>
<dbReference type="SUPFAM" id="SSF51735">
    <property type="entry name" value="NAD(P)-binding Rossmann-fold domains"/>
    <property type="match status" value="2"/>
</dbReference>
<proteinExistence type="predicted"/>
<feature type="domain" description="RCK N-terminal" evidence="2">
    <location>
        <begin position="328"/>
        <end position="412"/>
    </location>
</feature>
<protein>
    <submittedName>
        <fullName evidence="3">NAD-binding protein</fullName>
    </submittedName>
</protein>
<organism evidence="3 4">
    <name type="scientific">Antribacter soli</name>
    <dbReference type="NCBI Taxonomy" id="2910976"/>
    <lineage>
        <taxon>Bacteria</taxon>
        <taxon>Bacillati</taxon>
        <taxon>Actinomycetota</taxon>
        <taxon>Actinomycetes</taxon>
        <taxon>Micrococcales</taxon>
        <taxon>Promicromonosporaceae</taxon>
        <taxon>Antribacter</taxon>
    </lineage>
</organism>
<dbReference type="AlphaFoldDB" id="A0AA41QGZ7"/>
<gene>
    <name evidence="3" type="ORF">L1785_13100</name>
</gene>
<sequence>MVGDSSDAPRRHFVVCGDNPLAYRVTLALCTRYEGTVRVVLADPASTYAVLMAGLPHVEVVAAERADAAALERAGAAHADAVALLQQDDGGNVDTALLVDERWPGTRLVVRIFDDDLGASLEKHIPGCQAMSSSGFAAPEIVALALREPTRLHVPDRNLVITHPHTPLPVIAPLFAGSGHRSDPVRPLPAGDDLPVRVLAAAPPEDTAPPAPRRPRRTTLRTIGMVAGRNLRIALAVVVVLVVLGTAAIAQSTGGDWPWAMYVSILTALGGTDPDGTLGLLGRTTHVLLTVVGVAVVPLVTAALVDGVVRARLLLDRGELTEPMSGHVVVVGLGDLGARVVSALAARGVDVVAVDRDEQARGVAVARELQVPVVIGDARVSATLRAAYTGDARAVVVVTGGTATTIGIGFAADAVDRTDGAGELRVVLRVFDEGLRTRLQRKAPHFRCVSASHLAAPRFAAATLGQDVIDTIPYLDRVLLVAGIEVTDDGLARRFARDLEEPGAVKVLALHTAQLDGGGGGRTIDPGLTARPLRPRDTLYVIATTDGLRRLRQQTR</sequence>
<dbReference type="GO" id="GO:0006813">
    <property type="term" value="P:potassium ion transport"/>
    <property type="evidence" value="ECO:0007669"/>
    <property type="project" value="InterPro"/>
</dbReference>
<dbReference type="Gene3D" id="3.40.50.720">
    <property type="entry name" value="NAD(P)-binding Rossmann-like Domain"/>
    <property type="match status" value="2"/>
</dbReference>
<feature type="transmembrane region" description="Helical" evidence="1">
    <location>
        <begin position="231"/>
        <end position="250"/>
    </location>
</feature>
<dbReference type="Proteomes" id="UP001165405">
    <property type="component" value="Unassembled WGS sequence"/>
</dbReference>